<name>A0AAD4JRP7_PERFH</name>
<dbReference type="EMBL" id="SDAM02000004">
    <property type="protein sequence ID" value="KAH6837930.1"/>
    <property type="molecule type" value="Genomic_DNA"/>
</dbReference>
<sequence>MASCSEEKKLILISFDNQRFEVTEGAARMSETIRNMVEDGVGGEGILLPNVDLKVEQLCPALI</sequence>
<dbReference type="Proteomes" id="UP001190926">
    <property type="component" value="Unassembled WGS sequence"/>
</dbReference>
<comment type="caution">
    <text evidence="3">The sequence shown here is derived from an EMBL/GenBank/DDBJ whole genome shotgun (WGS) entry which is preliminary data.</text>
</comment>
<dbReference type="GO" id="GO:0006511">
    <property type="term" value="P:ubiquitin-dependent protein catabolic process"/>
    <property type="evidence" value="ECO:0007669"/>
    <property type="project" value="InterPro"/>
</dbReference>
<dbReference type="SUPFAM" id="SSF54695">
    <property type="entry name" value="POZ domain"/>
    <property type="match status" value="1"/>
</dbReference>
<evidence type="ECO:0000256" key="1">
    <source>
        <dbReference type="ARBA" id="ARBA00004906"/>
    </source>
</evidence>
<evidence type="ECO:0000259" key="2">
    <source>
        <dbReference type="Pfam" id="PF03931"/>
    </source>
</evidence>
<reference evidence="3 4" key="1">
    <citation type="journal article" date="2021" name="Nat. Commun.">
        <title>Incipient diploidization of the medicinal plant Perilla within 10,000 years.</title>
        <authorList>
            <person name="Zhang Y."/>
            <person name="Shen Q."/>
            <person name="Leng L."/>
            <person name="Zhang D."/>
            <person name="Chen S."/>
            <person name="Shi Y."/>
            <person name="Ning Z."/>
            <person name="Chen S."/>
        </authorList>
    </citation>
    <scope>NUCLEOTIDE SEQUENCE [LARGE SCALE GENOMIC DNA]</scope>
    <source>
        <strain evidence="4">cv. PC099</strain>
    </source>
</reference>
<organism evidence="3 4">
    <name type="scientific">Perilla frutescens var. hirtella</name>
    <name type="common">Perilla citriodora</name>
    <name type="synonym">Perilla setoyensis</name>
    <dbReference type="NCBI Taxonomy" id="608512"/>
    <lineage>
        <taxon>Eukaryota</taxon>
        <taxon>Viridiplantae</taxon>
        <taxon>Streptophyta</taxon>
        <taxon>Embryophyta</taxon>
        <taxon>Tracheophyta</taxon>
        <taxon>Spermatophyta</taxon>
        <taxon>Magnoliopsida</taxon>
        <taxon>eudicotyledons</taxon>
        <taxon>Gunneridae</taxon>
        <taxon>Pentapetalae</taxon>
        <taxon>asterids</taxon>
        <taxon>lamiids</taxon>
        <taxon>Lamiales</taxon>
        <taxon>Lamiaceae</taxon>
        <taxon>Nepetoideae</taxon>
        <taxon>Elsholtzieae</taxon>
        <taxon>Perilla</taxon>
    </lineage>
</organism>
<dbReference type="Pfam" id="PF03931">
    <property type="entry name" value="Skp1_POZ"/>
    <property type="match status" value="1"/>
</dbReference>
<protein>
    <recommendedName>
        <fullName evidence="2">SKP1 component POZ domain-containing protein</fullName>
    </recommendedName>
</protein>
<feature type="domain" description="SKP1 component POZ" evidence="2">
    <location>
        <begin position="8"/>
        <end position="55"/>
    </location>
</feature>
<dbReference type="Gene3D" id="3.30.710.10">
    <property type="entry name" value="Potassium Channel Kv1.1, Chain A"/>
    <property type="match status" value="1"/>
</dbReference>
<dbReference type="InterPro" id="IPR016073">
    <property type="entry name" value="Skp1_comp_POZ"/>
</dbReference>
<keyword evidence="4" id="KW-1185">Reference proteome</keyword>
<dbReference type="AlphaFoldDB" id="A0AAD4JRP7"/>
<gene>
    <name evidence="3" type="ORF">C2S53_000399</name>
</gene>
<comment type="pathway">
    <text evidence="1">Protein modification; protein ubiquitination.</text>
</comment>
<proteinExistence type="predicted"/>
<accession>A0AAD4JRP7</accession>
<dbReference type="InterPro" id="IPR011333">
    <property type="entry name" value="SKP1/BTB/POZ_sf"/>
</dbReference>
<evidence type="ECO:0000313" key="4">
    <source>
        <dbReference type="Proteomes" id="UP001190926"/>
    </source>
</evidence>
<evidence type="ECO:0000313" key="3">
    <source>
        <dbReference type="EMBL" id="KAH6837930.1"/>
    </source>
</evidence>